<evidence type="ECO:0000313" key="3">
    <source>
        <dbReference type="Proteomes" id="UP001431313"/>
    </source>
</evidence>
<gene>
    <name evidence="2" type="ORF">NX801_16400</name>
</gene>
<protein>
    <recommendedName>
        <fullName evidence="4">DUF3592 domain-containing protein</fullName>
    </recommendedName>
</protein>
<dbReference type="Proteomes" id="UP001431313">
    <property type="component" value="Unassembled WGS sequence"/>
</dbReference>
<keyword evidence="1" id="KW-0812">Transmembrane</keyword>
<feature type="transmembrane region" description="Helical" evidence="1">
    <location>
        <begin position="6"/>
        <end position="27"/>
    </location>
</feature>
<evidence type="ECO:0000256" key="1">
    <source>
        <dbReference type="SAM" id="Phobius"/>
    </source>
</evidence>
<evidence type="ECO:0000313" key="2">
    <source>
        <dbReference type="EMBL" id="MCS0637214.1"/>
    </source>
</evidence>
<name>A0ABT2CIG6_9ACTN</name>
<keyword evidence="3" id="KW-1185">Reference proteome</keyword>
<accession>A0ABT2CIG6</accession>
<sequence>MIFLFWLGVAMAVLGAVFLVGCTGNLLEFRRLRLLERRGVQGEAVARYQNWMNGKYRVCYEVRLPEGRRRSQFYEFSTARPEPMGTVVPVVYDERKPSRARTGTLDAIDPSGEGRVVAGAGGFGAVALVLGLVIAIVFAP</sequence>
<proteinExistence type="predicted"/>
<keyword evidence="1" id="KW-0472">Membrane</keyword>
<organism evidence="2 3">
    <name type="scientific">Streptomyces pyxinae</name>
    <dbReference type="NCBI Taxonomy" id="2970734"/>
    <lineage>
        <taxon>Bacteria</taxon>
        <taxon>Bacillati</taxon>
        <taxon>Actinomycetota</taxon>
        <taxon>Actinomycetes</taxon>
        <taxon>Kitasatosporales</taxon>
        <taxon>Streptomycetaceae</taxon>
        <taxon>Streptomyces</taxon>
    </lineage>
</organism>
<feature type="transmembrane region" description="Helical" evidence="1">
    <location>
        <begin position="116"/>
        <end position="139"/>
    </location>
</feature>
<dbReference type="EMBL" id="JANUGQ010000012">
    <property type="protein sequence ID" value="MCS0637214.1"/>
    <property type="molecule type" value="Genomic_DNA"/>
</dbReference>
<dbReference type="RefSeq" id="WP_258788450.1">
    <property type="nucleotide sequence ID" value="NZ_JANUGQ010000012.1"/>
</dbReference>
<evidence type="ECO:0008006" key="4">
    <source>
        <dbReference type="Google" id="ProtNLM"/>
    </source>
</evidence>
<keyword evidence="1" id="KW-1133">Transmembrane helix</keyword>
<comment type="caution">
    <text evidence="2">The sequence shown here is derived from an EMBL/GenBank/DDBJ whole genome shotgun (WGS) entry which is preliminary data.</text>
</comment>
<reference evidence="2" key="1">
    <citation type="submission" date="2022-08" db="EMBL/GenBank/DDBJ databases">
        <authorList>
            <person name="Somphong A."/>
            <person name="Phongsopitanun W."/>
        </authorList>
    </citation>
    <scope>NUCLEOTIDE SEQUENCE</scope>
    <source>
        <strain evidence="2">LP05-1</strain>
    </source>
</reference>